<feature type="region of interest" description="Disordered" evidence="1">
    <location>
        <begin position="25"/>
        <end position="51"/>
    </location>
</feature>
<keyword evidence="2" id="KW-0732">Signal</keyword>
<reference evidence="3 4" key="1">
    <citation type="submission" date="2020-02" db="EMBL/GenBank/DDBJ databases">
        <title>Whole Genome Shotgun Sequence of Streptomyces sp. strain CWH03.</title>
        <authorList>
            <person name="Dohra H."/>
            <person name="Kodani S."/>
            <person name="Yamamura H."/>
        </authorList>
    </citation>
    <scope>NUCLEOTIDE SEQUENCE [LARGE SCALE GENOMIC DNA]</scope>
    <source>
        <strain evidence="3 4">CWH03</strain>
    </source>
</reference>
<evidence type="ECO:0000256" key="1">
    <source>
        <dbReference type="SAM" id="MobiDB-lite"/>
    </source>
</evidence>
<feature type="compositionally biased region" description="Low complexity" evidence="1">
    <location>
        <begin position="28"/>
        <end position="51"/>
    </location>
</feature>
<evidence type="ECO:0000256" key="2">
    <source>
        <dbReference type="SAM" id="SignalP"/>
    </source>
</evidence>
<name>A0A6A0AUH3_9ACTN</name>
<accession>A0A6A0AUH3</accession>
<protein>
    <recommendedName>
        <fullName evidence="5">DUF4352 domain-containing protein</fullName>
    </recommendedName>
</protein>
<dbReference type="PROSITE" id="PS51257">
    <property type="entry name" value="PROKAR_LIPOPROTEIN"/>
    <property type="match status" value="1"/>
</dbReference>
<evidence type="ECO:0000313" key="4">
    <source>
        <dbReference type="Proteomes" id="UP000484988"/>
    </source>
</evidence>
<feature type="signal peptide" evidence="2">
    <location>
        <begin position="1"/>
        <end position="24"/>
    </location>
</feature>
<comment type="caution">
    <text evidence="3">The sequence shown here is derived from an EMBL/GenBank/DDBJ whole genome shotgun (WGS) entry which is preliminary data.</text>
</comment>
<dbReference type="EMBL" id="BLLG01000006">
    <property type="protein sequence ID" value="GFH36619.1"/>
    <property type="molecule type" value="Genomic_DNA"/>
</dbReference>
<evidence type="ECO:0000313" key="3">
    <source>
        <dbReference type="EMBL" id="GFH36619.1"/>
    </source>
</evidence>
<feature type="chain" id="PRO_5025419200" description="DUF4352 domain-containing protein" evidence="2">
    <location>
        <begin position="25"/>
        <end position="196"/>
    </location>
</feature>
<dbReference type="Proteomes" id="UP000484988">
    <property type="component" value="Unassembled WGS sequence"/>
</dbReference>
<evidence type="ECO:0008006" key="5">
    <source>
        <dbReference type="Google" id="ProtNLM"/>
    </source>
</evidence>
<keyword evidence="4" id="KW-1185">Reference proteome</keyword>
<proteinExistence type="predicted"/>
<dbReference type="AlphaFoldDB" id="A0A6A0AUH3"/>
<organism evidence="3 4">
    <name type="scientific">Streptomyces pacificus</name>
    <dbReference type="NCBI Taxonomy" id="2705029"/>
    <lineage>
        <taxon>Bacteria</taxon>
        <taxon>Bacillati</taxon>
        <taxon>Actinomycetota</taxon>
        <taxon>Actinomycetes</taxon>
        <taxon>Kitasatosporales</taxon>
        <taxon>Streptomycetaceae</taxon>
        <taxon>Streptomyces</taxon>
    </lineage>
</organism>
<sequence length="196" mass="20765">MRHTPAAATAVLLLAGLAACGTRADGGSTSASASPEPSISSSTPNTEPTETAPTVWAMGESWAFESTGQDNYQGDVAVLDYKQGIKSVVSASEESGTEGYEWAYIELKTCSITGTFIADWTPWSLAYTDGSRVDPSSTTYRDFPKPEYPGETTLTSGKCVRGKLVFAVPSDSRPDTVVYAPFGLDIPQEWTVPTTG</sequence>
<gene>
    <name evidence="3" type="ORF">SCWH03_28500</name>
</gene>